<dbReference type="Pfam" id="PF03109">
    <property type="entry name" value="ABC1"/>
    <property type="match status" value="1"/>
</dbReference>
<keyword evidence="4" id="KW-1185">Reference proteome</keyword>
<protein>
    <recommendedName>
        <fullName evidence="2">ABC1 atypical kinase-like domain-containing protein</fullName>
    </recommendedName>
</protein>
<dbReference type="AlphaFoldDB" id="A0A9W7B5V0"/>
<sequence>MSPKVLSQPAGLPLFAIDSSSLDPLVTTLTSNFKSLLNNISPTLDATLNTIQDKFETNISPILTDSSTSGSIKSTLEYTSKITVPTLPQFYQYVEDQALYGHHLPVAPVVAAVVLTTVVYSVAFPIDYPEEAPYGYPEVYSPQKALEYYSKKPLLVARRCLQLAFSGAPLGLSLLIDKYITKKTEDLPTKKKRAQSLLKFVESNGCTYIKIGQAASVRSDIIDEVYASELSKLQDRVPPFSDSLARQSLETMFGPLSETFDMFNVDNGPIASASIGQVYKAKTKEGRDVAVKVQRPNVVNQIALDLFIVRSFAPIYGKITQATTDLQGLADEWGRGFIAELDYRSEALNTIKFKTAMEEKGLTAVTSPTVVESLSGGKILTTEWIDGTRLDRSEEDDVARLCGVALNAYLVMLLETGILHCDPHPGNLLRTEDGRLVILDWGMTLDVDPGLQLSLLEFVSHLTSEQYEEIPSDFVKLNFLKKEKEEFVRKSGVLEPLTYILKQAGQGGGGKKVRERIIGEFKEKYPGLDDEELRDAMRKEMKEYSEKAKEKTVVVGGISAKVSELQEANKDAFSIPEWFLYTSRAFLTLEGICLSADEDFSIISECFPYVAKRLLSDDSERAQSALKNMIYGAGGTFDPKTVVDTVDGFASFQTATKSAGSHKDGEGGLEPIIKEGADLLFAENGSSALQDLTADIGSDAVTALVKGFLGDLPLTPAASKEKFLKLTDGEEKASEILNLFGNRGGEEGGVGGGGGGGLGGLPTPPNLGSAQSIFNSLRDYAPGGQRVGRKLVAKLATKAKHNLERGLEDGGGENQVEKQLLSRLKDTAELVATSLEEEEKK</sequence>
<evidence type="ECO:0000259" key="2">
    <source>
        <dbReference type="Pfam" id="PF03109"/>
    </source>
</evidence>
<dbReference type="SUPFAM" id="SSF56112">
    <property type="entry name" value="Protein kinase-like (PK-like)"/>
    <property type="match status" value="1"/>
</dbReference>
<evidence type="ECO:0000256" key="1">
    <source>
        <dbReference type="ARBA" id="ARBA00009670"/>
    </source>
</evidence>
<dbReference type="CDD" id="cd05121">
    <property type="entry name" value="ABC1_ADCK3-like"/>
    <property type="match status" value="1"/>
</dbReference>
<feature type="domain" description="ABC1 atypical kinase-like" evidence="2">
    <location>
        <begin position="232"/>
        <end position="470"/>
    </location>
</feature>
<evidence type="ECO:0000313" key="4">
    <source>
        <dbReference type="Proteomes" id="UP001165160"/>
    </source>
</evidence>
<dbReference type="PANTHER" id="PTHR10566:SF118">
    <property type="entry name" value="PROTEIN KINASE DOMAIN-CONTAINING PROTEIN"/>
    <property type="match status" value="1"/>
</dbReference>
<comment type="similarity">
    <text evidence="1">Belongs to the protein kinase superfamily. ADCK protein kinase family.</text>
</comment>
<name>A0A9W7B5V0_9STRA</name>
<evidence type="ECO:0000313" key="3">
    <source>
        <dbReference type="EMBL" id="GMH82636.1"/>
    </source>
</evidence>
<comment type="caution">
    <text evidence="3">The sequence shown here is derived from an EMBL/GenBank/DDBJ whole genome shotgun (WGS) entry which is preliminary data.</text>
</comment>
<reference evidence="4" key="1">
    <citation type="journal article" date="2023" name="Commun. Biol.">
        <title>Genome analysis of Parmales, the sister group of diatoms, reveals the evolutionary specialization of diatoms from phago-mixotrophs to photoautotrophs.</title>
        <authorList>
            <person name="Ban H."/>
            <person name="Sato S."/>
            <person name="Yoshikawa S."/>
            <person name="Yamada K."/>
            <person name="Nakamura Y."/>
            <person name="Ichinomiya M."/>
            <person name="Sato N."/>
            <person name="Blanc-Mathieu R."/>
            <person name="Endo H."/>
            <person name="Kuwata A."/>
            <person name="Ogata H."/>
        </authorList>
    </citation>
    <scope>NUCLEOTIDE SEQUENCE [LARGE SCALE GENOMIC DNA]</scope>
    <source>
        <strain evidence="4">NIES 3699</strain>
    </source>
</reference>
<dbReference type="InterPro" id="IPR011009">
    <property type="entry name" value="Kinase-like_dom_sf"/>
</dbReference>
<organism evidence="3 4">
    <name type="scientific">Triparma verrucosa</name>
    <dbReference type="NCBI Taxonomy" id="1606542"/>
    <lineage>
        <taxon>Eukaryota</taxon>
        <taxon>Sar</taxon>
        <taxon>Stramenopiles</taxon>
        <taxon>Ochrophyta</taxon>
        <taxon>Bolidophyceae</taxon>
        <taxon>Parmales</taxon>
        <taxon>Triparmaceae</taxon>
        <taxon>Triparma</taxon>
    </lineage>
</organism>
<dbReference type="InterPro" id="IPR004147">
    <property type="entry name" value="ABC1_dom"/>
</dbReference>
<dbReference type="InterPro" id="IPR050154">
    <property type="entry name" value="UbiB_kinase"/>
</dbReference>
<dbReference type="PANTHER" id="PTHR10566">
    <property type="entry name" value="CHAPERONE-ACTIVITY OF BC1 COMPLEX CABC1 -RELATED"/>
    <property type="match status" value="1"/>
</dbReference>
<proteinExistence type="inferred from homology"/>
<accession>A0A9W7B5V0</accession>
<dbReference type="EMBL" id="BRXX01000016">
    <property type="protein sequence ID" value="GMH82636.1"/>
    <property type="molecule type" value="Genomic_DNA"/>
</dbReference>
<dbReference type="Proteomes" id="UP001165160">
    <property type="component" value="Unassembled WGS sequence"/>
</dbReference>
<dbReference type="Gene3D" id="1.10.510.10">
    <property type="entry name" value="Transferase(Phosphotransferase) domain 1"/>
    <property type="match status" value="1"/>
</dbReference>
<gene>
    <name evidence="3" type="ORF">TrVE_jg5100</name>
</gene>